<dbReference type="AlphaFoldDB" id="V3ZLX6"/>
<gene>
    <name evidence="6" type="ORF">LOTGIDRAFT_221356</name>
</gene>
<dbReference type="OrthoDB" id="10253869at2759"/>
<dbReference type="OMA" id="YIMPKFD"/>
<dbReference type="CDD" id="cd05911">
    <property type="entry name" value="Firefly_Luc_like"/>
    <property type="match status" value="1"/>
</dbReference>
<dbReference type="FunFam" id="3.30.300.30:FF:000007">
    <property type="entry name" value="4-coumarate--CoA ligase 2"/>
    <property type="match status" value="1"/>
</dbReference>
<dbReference type="InterPro" id="IPR000873">
    <property type="entry name" value="AMP-dep_synth/lig_dom"/>
</dbReference>
<keyword evidence="3" id="KW-0472">Membrane</keyword>
<keyword evidence="3" id="KW-0812">Transmembrane</keyword>
<dbReference type="RefSeq" id="XP_009064023.1">
    <property type="nucleotide sequence ID" value="XM_009065775.1"/>
</dbReference>
<evidence type="ECO:0000259" key="5">
    <source>
        <dbReference type="Pfam" id="PF13193"/>
    </source>
</evidence>
<dbReference type="PANTHER" id="PTHR24096:SF149">
    <property type="entry name" value="AMP-BINDING DOMAIN-CONTAINING PROTEIN-RELATED"/>
    <property type="match status" value="1"/>
</dbReference>
<keyword evidence="7" id="KW-1185">Reference proteome</keyword>
<evidence type="ECO:0000259" key="4">
    <source>
        <dbReference type="Pfam" id="PF00501"/>
    </source>
</evidence>
<evidence type="ECO:0000256" key="1">
    <source>
        <dbReference type="ARBA" id="ARBA00006432"/>
    </source>
</evidence>
<dbReference type="InterPro" id="IPR045851">
    <property type="entry name" value="AMP-bd_C_sf"/>
</dbReference>
<dbReference type="Proteomes" id="UP000030746">
    <property type="component" value="Unassembled WGS sequence"/>
</dbReference>
<evidence type="ECO:0008006" key="8">
    <source>
        <dbReference type="Google" id="ProtNLM"/>
    </source>
</evidence>
<dbReference type="STRING" id="225164.V3ZLX6"/>
<dbReference type="KEGG" id="lgi:LOTGIDRAFT_221356"/>
<dbReference type="SUPFAM" id="SSF56801">
    <property type="entry name" value="Acetyl-CoA synthetase-like"/>
    <property type="match status" value="1"/>
</dbReference>
<dbReference type="Gene3D" id="3.40.50.12780">
    <property type="entry name" value="N-terminal domain of ligase-like"/>
    <property type="match status" value="1"/>
</dbReference>
<dbReference type="InterPro" id="IPR020845">
    <property type="entry name" value="AMP-binding_CS"/>
</dbReference>
<dbReference type="EMBL" id="KB203275">
    <property type="protein sequence ID" value="ESO85322.1"/>
    <property type="molecule type" value="Genomic_DNA"/>
</dbReference>
<feature type="domain" description="AMP-binding enzyme C-terminal" evidence="5">
    <location>
        <begin position="424"/>
        <end position="500"/>
    </location>
</feature>
<accession>V3ZLX6</accession>
<dbReference type="CTD" id="20246991"/>
<protein>
    <recommendedName>
        <fullName evidence="8">4-coumarate--CoA ligase</fullName>
    </recommendedName>
</protein>
<feature type="transmembrane region" description="Helical" evidence="3">
    <location>
        <begin position="208"/>
        <end position="228"/>
    </location>
</feature>
<evidence type="ECO:0000256" key="3">
    <source>
        <dbReference type="SAM" id="Phobius"/>
    </source>
</evidence>
<dbReference type="Pfam" id="PF13193">
    <property type="entry name" value="AMP-binding_C"/>
    <property type="match status" value="1"/>
</dbReference>
<dbReference type="Pfam" id="PF00501">
    <property type="entry name" value="AMP-binding"/>
    <property type="match status" value="1"/>
</dbReference>
<dbReference type="GeneID" id="20246991"/>
<name>V3ZLX6_LOTGI</name>
<organism evidence="6 7">
    <name type="scientific">Lottia gigantea</name>
    <name type="common">Giant owl limpet</name>
    <dbReference type="NCBI Taxonomy" id="225164"/>
    <lineage>
        <taxon>Eukaryota</taxon>
        <taxon>Metazoa</taxon>
        <taxon>Spiralia</taxon>
        <taxon>Lophotrochozoa</taxon>
        <taxon>Mollusca</taxon>
        <taxon>Gastropoda</taxon>
        <taxon>Patellogastropoda</taxon>
        <taxon>Lottioidea</taxon>
        <taxon>Lottiidae</taxon>
        <taxon>Lottia</taxon>
    </lineage>
</organism>
<evidence type="ECO:0000313" key="7">
    <source>
        <dbReference type="Proteomes" id="UP000030746"/>
    </source>
</evidence>
<evidence type="ECO:0000256" key="2">
    <source>
        <dbReference type="ARBA" id="ARBA00022598"/>
    </source>
</evidence>
<dbReference type="InterPro" id="IPR042099">
    <property type="entry name" value="ANL_N_sf"/>
</dbReference>
<dbReference type="PROSITE" id="PS00455">
    <property type="entry name" value="AMP_BINDING"/>
    <property type="match status" value="1"/>
</dbReference>
<proteinExistence type="inferred from homology"/>
<feature type="domain" description="AMP-dependent synthetase/ligase" evidence="4">
    <location>
        <begin position="18"/>
        <end position="373"/>
    </location>
</feature>
<reference evidence="6 7" key="1">
    <citation type="journal article" date="2013" name="Nature">
        <title>Insights into bilaterian evolution from three spiralian genomes.</title>
        <authorList>
            <person name="Simakov O."/>
            <person name="Marletaz F."/>
            <person name="Cho S.J."/>
            <person name="Edsinger-Gonzales E."/>
            <person name="Havlak P."/>
            <person name="Hellsten U."/>
            <person name="Kuo D.H."/>
            <person name="Larsson T."/>
            <person name="Lv J."/>
            <person name="Arendt D."/>
            <person name="Savage R."/>
            <person name="Osoegawa K."/>
            <person name="de Jong P."/>
            <person name="Grimwood J."/>
            <person name="Chapman J.A."/>
            <person name="Shapiro H."/>
            <person name="Aerts A."/>
            <person name="Otillar R.P."/>
            <person name="Terry A.Y."/>
            <person name="Boore J.L."/>
            <person name="Grigoriev I.V."/>
            <person name="Lindberg D.R."/>
            <person name="Seaver E.C."/>
            <person name="Weisblat D.A."/>
            <person name="Putnam N.H."/>
            <person name="Rokhsar D.S."/>
        </authorList>
    </citation>
    <scope>NUCLEOTIDE SEQUENCE [LARGE SCALE GENOMIC DNA]</scope>
</reference>
<dbReference type="Gene3D" id="3.30.300.30">
    <property type="match status" value="1"/>
</dbReference>
<dbReference type="HOGENOM" id="CLU_000022_59_2_1"/>
<keyword evidence="2" id="KW-0436">Ligase</keyword>
<dbReference type="GO" id="GO:0016405">
    <property type="term" value="F:CoA-ligase activity"/>
    <property type="evidence" value="ECO:0007669"/>
    <property type="project" value="TreeGrafter"/>
</dbReference>
<sequence>MAYPNGTFTEYMFGYFDKYSKNVALVELDTDRRVTYGDLKTLVIKAAHGFRDLGVQQGDVVCIFSTNNIDYAVAFFALTSFGATLQATNPLYTTGELQTQFVQCNTRYVITLPPFVDKIKEASTKSIKKIIVIGASPEGCVSFDSLVKSSKDGLKLPKADFDPKKTVACLLFSSGTTGLPKAVMLTQYNLIANLVQLRSMKILEDDSVLVFLPFFHLYGLVAILSSALTCGSKMVLVSRFQPVPFMEAIQKHQIKVLHLVPPVMVLLAKLPETKNYDLTCVRKVVCGAAPLSINIECEVKEIFKIPYVSQGYGMTEVMVTHLDTEENHKAHSVGQPLEGIKQKIINPETGKDVAVNVDGEVCIKGEQIMLGYLNQPEVTAAMMTADGWARTGDVGHVDEDGYLFIVDRIKELIKYKGHQVAPAELEALLLKHPSIADVGVIGVPDSDAGELPKAYVVLKKDQKLSEKDIVNYVAERVAPHKKLRGGVEFLEQIPKSASGKILRRVLRDRLKK</sequence>
<dbReference type="InterPro" id="IPR025110">
    <property type="entry name" value="AMP-bd_C"/>
</dbReference>
<comment type="similarity">
    <text evidence="1">Belongs to the ATP-dependent AMP-binding enzyme family.</text>
</comment>
<dbReference type="PANTHER" id="PTHR24096">
    <property type="entry name" value="LONG-CHAIN-FATTY-ACID--COA LIGASE"/>
    <property type="match status" value="1"/>
</dbReference>
<keyword evidence="3" id="KW-1133">Transmembrane helix</keyword>
<evidence type="ECO:0000313" key="6">
    <source>
        <dbReference type="EMBL" id="ESO85322.1"/>
    </source>
</evidence>